<dbReference type="CDD" id="cd00717">
    <property type="entry name" value="URO-D"/>
    <property type="match status" value="1"/>
</dbReference>
<dbReference type="PANTHER" id="PTHR21091:SF169">
    <property type="entry name" value="UROPORPHYRINOGEN DECARBOXYLASE"/>
    <property type="match status" value="1"/>
</dbReference>
<keyword evidence="16" id="KW-0472">Membrane</keyword>
<dbReference type="EC" id="4.1.1.37" evidence="5 14"/>
<dbReference type="PROSITE" id="PS00907">
    <property type="entry name" value="UROD_2"/>
    <property type="match status" value="1"/>
</dbReference>
<gene>
    <name evidence="19" type="ORF">A3Q56_01348</name>
</gene>
<evidence type="ECO:0000256" key="4">
    <source>
        <dbReference type="ARBA" id="ARBA00011738"/>
    </source>
</evidence>
<evidence type="ECO:0000256" key="6">
    <source>
        <dbReference type="ARBA" id="ARBA00014308"/>
    </source>
</evidence>
<keyword evidence="8 14" id="KW-0210">Decarboxylase</keyword>
<keyword evidence="9 14" id="KW-0456">Lyase</keyword>
<keyword evidence="16" id="KW-1133">Transmembrane helix</keyword>
<dbReference type="NCBIfam" id="TIGR01464">
    <property type="entry name" value="hemE"/>
    <property type="match status" value="1"/>
</dbReference>
<feature type="transmembrane region" description="Helical" evidence="16">
    <location>
        <begin position="141"/>
        <end position="158"/>
    </location>
</feature>
<evidence type="ECO:0000256" key="14">
    <source>
        <dbReference type="RuleBase" id="RU000554"/>
    </source>
</evidence>
<comment type="pathway">
    <text evidence="2 14">Porphyrin-containing compound metabolism; protoporphyrin-IX biosynthesis; coproporphyrinogen-III from 5-aminolevulinate: step 4/4.</text>
</comment>
<dbReference type="Pfam" id="PF01208">
    <property type="entry name" value="URO-D"/>
    <property type="match status" value="1"/>
</dbReference>
<evidence type="ECO:0000256" key="15">
    <source>
        <dbReference type="RuleBase" id="RU004169"/>
    </source>
</evidence>
<evidence type="ECO:0000256" key="11">
    <source>
        <dbReference type="ARBA" id="ARBA00045708"/>
    </source>
</evidence>
<evidence type="ECO:0000256" key="9">
    <source>
        <dbReference type="ARBA" id="ARBA00023239"/>
    </source>
</evidence>
<evidence type="ECO:0000256" key="3">
    <source>
        <dbReference type="ARBA" id="ARBA00009935"/>
    </source>
</evidence>
<dbReference type="InterPro" id="IPR038071">
    <property type="entry name" value="UROD/MetE-like_sf"/>
</dbReference>
<evidence type="ECO:0000259" key="18">
    <source>
        <dbReference type="PROSITE" id="PS00907"/>
    </source>
</evidence>
<dbReference type="SUPFAM" id="SSF51726">
    <property type="entry name" value="UROD/MetE-like"/>
    <property type="match status" value="1"/>
</dbReference>
<evidence type="ECO:0000256" key="1">
    <source>
        <dbReference type="ARBA" id="ARBA00004514"/>
    </source>
</evidence>
<sequence>MWQKAENDRMYKASKGEPVDCVPIWIMRQAGRYLPEFRKMREKYNFFEICDNPELASEVTLYPSNRFDVDALIIFSDIMIVPRAMGFEFEIIPGKGPVCGNPIVSMDDVKEYIIDPYTADKKYDSVYKTVTLTKQKIKNRIPIIAFCAAPWTLFVYMVKDGKNAKKYLYRDKKKVLKFFDQVCSYCVHLLVGCVKAGAQICQVFESHAGDLNIETFALFSLPYLNRIRNEVSLKLKKLDIPQVPMILFAKGAHYAANMLCETQYNVLSLDYTINPAVIRMKTTNKFSLQGNLEPAALFDDIVSMKKYANHQLDSFGTLGYIANLGHGILTETPIENVKAYIDSIHSISKERNITKSQ</sequence>
<dbReference type="InterPro" id="IPR006361">
    <property type="entry name" value="Uroporphyrinogen_deCO2ase_HemE"/>
</dbReference>
<feature type="domain" description="Uroporphyrinogen decarboxylase (URO-D)" evidence="18">
    <location>
        <begin position="144"/>
        <end position="161"/>
    </location>
</feature>
<comment type="similarity">
    <text evidence="3 15">Belongs to the uroporphyrinogen decarboxylase family.</text>
</comment>
<evidence type="ECO:0000256" key="12">
    <source>
        <dbReference type="ARBA" id="ARBA00047341"/>
    </source>
</evidence>
<proteinExistence type="inferred from homology"/>
<name>A0A177B9E4_9BILA</name>
<keyword evidence="7" id="KW-0963">Cytoplasm</keyword>
<dbReference type="InterPro" id="IPR000257">
    <property type="entry name" value="Uroporphyrinogen_deCOase"/>
</dbReference>
<dbReference type="FunFam" id="3.20.20.210:FF:000008">
    <property type="entry name" value="Uroporphyrinogen decarboxylase"/>
    <property type="match status" value="1"/>
</dbReference>
<evidence type="ECO:0000256" key="5">
    <source>
        <dbReference type="ARBA" id="ARBA00012288"/>
    </source>
</evidence>
<dbReference type="GO" id="GO:0004853">
    <property type="term" value="F:uroporphyrinogen decarboxylase activity"/>
    <property type="evidence" value="ECO:0007669"/>
    <property type="project" value="UniProtKB-EC"/>
</dbReference>
<comment type="catalytic activity">
    <reaction evidence="12">
        <text>uroporphyrinogen I + 4 H(+) = coproporphyrinogen I + 4 CO2</text>
        <dbReference type="Rhea" id="RHEA:31239"/>
        <dbReference type="ChEBI" id="CHEBI:15378"/>
        <dbReference type="ChEBI" id="CHEBI:16526"/>
        <dbReference type="ChEBI" id="CHEBI:62626"/>
        <dbReference type="ChEBI" id="CHEBI:62631"/>
    </reaction>
    <physiologicalReaction direction="left-to-right" evidence="12">
        <dbReference type="Rhea" id="RHEA:31240"/>
    </physiologicalReaction>
</comment>
<evidence type="ECO:0000256" key="13">
    <source>
        <dbReference type="ARBA" id="ARBA00048411"/>
    </source>
</evidence>
<keyword evidence="10 14" id="KW-0627">Porphyrin biosynthesis</keyword>
<dbReference type="Gene3D" id="3.20.20.210">
    <property type="match status" value="1"/>
</dbReference>
<protein>
    <recommendedName>
        <fullName evidence="6 14">Uroporphyrinogen decarboxylase</fullName>
        <ecNumber evidence="5 14">4.1.1.37</ecNumber>
    </recommendedName>
</protein>
<evidence type="ECO:0000313" key="20">
    <source>
        <dbReference type="Proteomes" id="UP000078046"/>
    </source>
</evidence>
<dbReference type="GO" id="GO:0006782">
    <property type="term" value="P:protoporphyrinogen IX biosynthetic process"/>
    <property type="evidence" value="ECO:0007669"/>
    <property type="project" value="UniProtKB-UniPathway"/>
</dbReference>
<organism evidence="19 20">
    <name type="scientific">Intoshia linei</name>
    <dbReference type="NCBI Taxonomy" id="1819745"/>
    <lineage>
        <taxon>Eukaryota</taxon>
        <taxon>Metazoa</taxon>
        <taxon>Spiralia</taxon>
        <taxon>Lophotrochozoa</taxon>
        <taxon>Mesozoa</taxon>
        <taxon>Orthonectida</taxon>
        <taxon>Rhopaluridae</taxon>
        <taxon>Intoshia</taxon>
    </lineage>
</organism>
<dbReference type="PROSITE" id="PS00906">
    <property type="entry name" value="UROD_1"/>
    <property type="match status" value="1"/>
</dbReference>
<comment type="function">
    <text evidence="11">Catalyzes the sequential decarboxylation of the four acetate side chains of uroporphyrinogen to form coproporphyrinogen and participates in the fifth step in the heme biosynthetic pathway. Isomer I or isomer III of uroporphyrinogen may serve as substrate, but only coproporphyrinogen III can ultimately be converted to heme. In vitro also decarboxylates pentacarboxylate porphyrinogen I.</text>
</comment>
<dbReference type="Proteomes" id="UP000078046">
    <property type="component" value="Unassembled WGS sequence"/>
</dbReference>
<evidence type="ECO:0000256" key="8">
    <source>
        <dbReference type="ARBA" id="ARBA00022793"/>
    </source>
</evidence>
<dbReference type="UniPathway" id="UPA00251">
    <property type="reaction ID" value="UER00321"/>
</dbReference>
<evidence type="ECO:0000256" key="10">
    <source>
        <dbReference type="ARBA" id="ARBA00023244"/>
    </source>
</evidence>
<evidence type="ECO:0000256" key="2">
    <source>
        <dbReference type="ARBA" id="ARBA00004804"/>
    </source>
</evidence>
<evidence type="ECO:0000256" key="7">
    <source>
        <dbReference type="ARBA" id="ARBA00022490"/>
    </source>
</evidence>
<dbReference type="EMBL" id="LWCA01000099">
    <property type="protein sequence ID" value="OAF70919.1"/>
    <property type="molecule type" value="Genomic_DNA"/>
</dbReference>
<comment type="subunit">
    <text evidence="4">Homodimer.</text>
</comment>
<dbReference type="AlphaFoldDB" id="A0A177B9E4"/>
<accession>A0A177B9E4</accession>
<dbReference type="OrthoDB" id="339900at2759"/>
<keyword evidence="20" id="KW-1185">Reference proteome</keyword>
<feature type="domain" description="Uroporphyrinogen decarboxylase (URO-D)" evidence="17">
    <location>
        <begin position="23"/>
        <end position="32"/>
    </location>
</feature>
<dbReference type="GO" id="GO:0005829">
    <property type="term" value="C:cytosol"/>
    <property type="evidence" value="ECO:0007669"/>
    <property type="project" value="UniProtKB-SubCell"/>
</dbReference>
<evidence type="ECO:0000256" key="16">
    <source>
        <dbReference type="SAM" id="Phobius"/>
    </source>
</evidence>
<evidence type="ECO:0000259" key="17">
    <source>
        <dbReference type="PROSITE" id="PS00906"/>
    </source>
</evidence>
<comment type="catalytic activity">
    <reaction evidence="13">
        <text>uroporphyrinogen III + 4 H(+) = coproporphyrinogen III + 4 CO2</text>
        <dbReference type="Rhea" id="RHEA:19865"/>
        <dbReference type="ChEBI" id="CHEBI:15378"/>
        <dbReference type="ChEBI" id="CHEBI:16526"/>
        <dbReference type="ChEBI" id="CHEBI:57308"/>
        <dbReference type="ChEBI" id="CHEBI:57309"/>
        <dbReference type="EC" id="4.1.1.37"/>
    </reaction>
    <physiologicalReaction direction="left-to-right" evidence="13">
        <dbReference type="Rhea" id="RHEA:19866"/>
    </physiologicalReaction>
</comment>
<evidence type="ECO:0000313" key="19">
    <source>
        <dbReference type="EMBL" id="OAF70919.1"/>
    </source>
</evidence>
<comment type="caution">
    <text evidence="19">The sequence shown here is derived from an EMBL/GenBank/DDBJ whole genome shotgun (WGS) entry which is preliminary data.</text>
</comment>
<dbReference type="PANTHER" id="PTHR21091">
    <property type="entry name" value="METHYLTETRAHYDROFOLATE:HOMOCYSTEINE METHYLTRANSFERASE RELATED"/>
    <property type="match status" value="1"/>
</dbReference>
<comment type="subcellular location">
    <subcellularLocation>
        <location evidence="1">Cytoplasm</location>
        <location evidence="1">Cytosol</location>
    </subcellularLocation>
</comment>
<keyword evidence="16" id="KW-0812">Transmembrane</keyword>
<reference evidence="19 20" key="1">
    <citation type="submission" date="2016-04" db="EMBL/GenBank/DDBJ databases">
        <title>The genome of Intoshia linei affirms orthonectids as highly simplified spiralians.</title>
        <authorList>
            <person name="Mikhailov K.V."/>
            <person name="Slusarev G.S."/>
            <person name="Nikitin M.A."/>
            <person name="Logacheva M.D."/>
            <person name="Penin A."/>
            <person name="Aleoshin V."/>
            <person name="Panchin Y.V."/>
        </authorList>
    </citation>
    <scope>NUCLEOTIDE SEQUENCE [LARGE SCALE GENOMIC DNA]</scope>
    <source>
        <strain evidence="19">Intl2013</strain>
        <tissue evidence="19">Whole animal</tissue>
    </source>
</reference>